<feature type="transmembrane region" description="Helical" evidence="1">
    <location>
        <begin position="44"/>
        <end position="63"/>
    </location>
</feature>
<keyword evidence="1" id="KW-0472">Membrane</keyword>
<sequence>MGQIVWSFELWLMSGDIAFLRIVKSRTSHVLCLVQFLFESVLHRSMLAIVAGVIICLAGWSWSLKDPPTCGTV</sequence>
<protein>
    <submittedName>
        <fullName evidence="3">Inner membrane protein</fullName>
    </submittedName>
</protein>
<organism evidence="2 3">
    <name type="scientific">Ascaris lumbricoides</name>
    <name type="common">Giant roundworm</name>
    <dbReference type="NCBI Taxonomy" id="6252"/>
    <lineage>
        <taxon>Eukaryota</taxon>
        <taxon>Metazoa</taxon>
        <taxon>Ecdysozoa</taxon>
        <taxon>Nematoda</taxon>
        <taxon>Chromadorea</taxon>
        <taxon>Rhabditida</taxon>
        <taxon>Spirurina</taxon>
        <taxon>Ascaridomorpha</taxon>
        <taxon>Ascaridoidea</taxon>
        <taxon>Ascarididae</taxon>
        <taxon>Ascaris</taxon>
    </lineage>
</organism>
<reference evidence="3" key="1">
    <citation type="submission" date="2017-02" db="UniProtKB">
        <authorList>
            <consortium name="WormBaseParasite"/>
        </authorList>
    </citation>
    <scope>IDENTIFICATION</scope>
</reference>
<evidence type="ECO:0000313" key="3">
    <source>
        <dbReference type="WBParaSite" id="ALUE_0000934401-mRNA-1"/>
    </source>
</evidence>
<evidence type="ECO:0000313" key="2">
    <source>
        <dbReference type="Proteomes" id="UP000036681"/>
    </source>
</evidence>
<keyword evidence="1" id="KW-0812">Transmembrane</keyword>
<keyword evidence="2" id="KW-1185">Reference proteome</keyword>
<dbReference type="WBParaSite" id="ALUE_0000934401-mRNA-1">
    <property type="protein sequence ID" value="ALUE_0000934401-mRNA-1"/>
    <property type="gene ID" value="ALUE_0000934401"/>
</dbReference>
<dbReference type="Proteomes" id="UP000036681">
    <property type="component" value="Unplaced"/>
</dbReference>
<name>A0A0M3HZY5_ASCLU</name>
<accession>A0A0M3HZY5</accession>
<keyword evidence="1" id="KW-1133">Transmembrane helix</keyword>
<dbReference type="AlphaFoldDB" id="A0A0M3HZY5"/>
<proteinExistence type="predicted"/>
<evidence type="ECO:0000256" key="1">
    <source>
        <dbReference type="SAM" id="Phobius"/>
    </source>
</evidence>